<dbReference type="Pfam" id="PF14342">
    <property type="entry name" value="DUF4396"/>
    <property type="match status" value="1"/>
</dbReference>
<name>A0A1H3VMU2_9BACI</name>
<feature type="transmembrane region" description="Helical" evidence="1">
    <location>
        <begin position="7"/>
        <end position="25"/>
    </location>
</feature>
<feature type="transmembrane region" description="Helical" evidence="1">
    <location>
        <begin position="92"/>
        <end position="112"/>
    </location>
</feature>
<feature type="transmembrane region" description="Helical" evidence="1">
    <location>
        <begin position="118"/>
        <end position="134"/>
    </location>
</feature>
<keyword evidence="4" id="KW-1185">Reference proteome</keyword>
<sequence>MLTIISWIALGLGFLSFLIILIDVIKHPQQMMVMNIVWPINGLFFGPFNLWAYNRWGRLKAKDIERDDNRKWSSKVFVSTSHCSSGCAIGDIVGIPIVAITGMTIAGATIFADFTVEFILAYLFGIFFQFYAIYPMNKEKGVFQNFKDAIKADSLALIAFEVGMFGWMALVHFVIFAAHPPKPHEPTYWFMMQIALILGFLTSYPANWWLVKKGIKEEM</sequence>
<gene>
    <name evidence="3" type="ORF">SAMN05421743_10196</name>
</gene>
<accession>A0A1H3VMU2</accession>
<feature type="domain" description="DUF4396" evidence="2">
    <location>
        <begin position="75"/>
        <end position="216"/>
    </location>
</feature>
<keyword evidence="1" id="KW-1133">Transmembrane helix</keyword>
<feature type="transmembrane region" description="Helical" evidence="1">
    <location>
        <begin position="155"/>
        <end position="178"/>
    </location>
</feature>
<dbReference type="OrthoDB" id="510720at2"/>
<dbReference type="EMBL" id="FNQR01000001">
    <property type="protein sequence ID" value="SDZ76069.1"/>
    <property type="molecule type" value="Genomic_DNA"/>
</dbReference>
<dbReference type="RefSeq" id="WP_093041043.1">
    <property type="nucleotide sequence ID" value="NZ_FNQR01000001.1"/>
</dbReference>
<dbReference type="Proteomes" id="UP000198584">
    <property type="component" value="Unassembled WGS sequence"/>
</dbReference>
<protein>
    <recommendedName>
        <fullName evidence="2">DUF4396 domain-containing protein</fullName>
    </recommendedName>
</protein>
<feature type="transmembrane region" description="Helical" evidence="1">
    <location>
        <begin position="190"/>
        <end position="211"/>
    </location>
</feature>
<evidence type="ECO:0000256" key="1">
    <source>
        <dbReference type="SAM" id="Phobius"/>
    </source>
</evidence>
<proteinExistence type="predicted"/>
<keyword evidence="1" id="KW-0472">Membrane</keyword>
<evidence type="ECO:0000313" key="4">
    <source>
        <dbReference type="Proteomes" id="UP000198584"/>
    </source>
</evidence>
<reference evidence="3 4" key="1">
    <citation type="submission" date="2016-10" db="EMBL/GenBank/DDBJ databases">
        <authorList>
            <person name="de Groot N.N."/>
        </authorList>
    </citation>
    <scope>NUCLEOTIDE SEQUENCE [LARGE SCALE GENOMIC DNA]</scope>
    <source>
        <strain evidence="3 4">CCM7597</strain>
    </source>
</reference>
<dbReference type="InterPro" id="IPR025509">
    <property type="entry name" value="DUF4396"/>
</dbReference>
<keyword evidence="1" id="KW-0812">Transmembrane</keyword>
<dbReference type="AlphaFoldDB" id="A0A1H3VMU2"/>
<organism evidence="3 4">
    <name type="scientific">Thalassobacillus cyri</name>
    <dbReference type="NCBI Taxonomy" id="571932"/>
    <lineage>
        <taxon>Bacteria</taxon>
        <taxon>Bacillati</taxon>
        <taxon>Bacillota</taxon>
        <taxon>Bacilli</taxon>
        <taxon>Bacillales</taxon>
        <taxon>Bacillaceae</taxon>
        <taxon>Thalassobacillus</taxon>
    </lineage>
</organism>
<dbReference type="STRING" id="571932.SAMN05421743_10196"/>
<evidence type="ECO:0000259" key="2">
    <source>
        <dbReference type="Pfam" id="PF14342"/>
    </source>
</evidence>
<feature type="transmembrane region" description="Helical" evidence="1">
    <location>
        <begin position="31"/>
        <end position="52"/>
    </location>
</feature>
<evidence type="ECO:0000313" key="3">
    <source>
        <dbReference type="EMBL" id="SDZ76069.1"/>
    </source>
</evidence>